<dbReference type="InterPro" id="IPR001846">
    <property type="entry name" value="VWF_type-D"/>
</dbReference>
<keyword evidence="1" id="KW-1015">Disulfide bond</keyword>
<keyword evidence="5" id="KW-1185">Reference proteome</keyword>
<organism evidence="4 5">
    <name type="scientific">Bambusicola thoracicus</name>
    <name type="common">Chinese bamboo-partridge</name>
    <name type="synonym">Perdix thoracica</name>
    <dbReference type="NCBI Taxonomy" id="9083"/>
    <lineage>
        <taxon>Eukaryota</taxon>
        <taxon>Metazoa</taxon>
        <taxon>Chordata</taxon>
        <taxon>Craniata</taxon>
        <taxon>Vertebrata</taxon>
        <taxon>Euteleostomi</taxon>
        <taxon>Archelosauria</taxon>
        <taxon>Archosauria</taxon>
        <taxon>Dinosauria</taxon>
        <taxon>Saurischia</taxon>
        <taxon>Theropoda</taxon>
        <taxon>Coelurosauria</taxon>
        <taxon>Aves</taxon>
        <taxon>Neognathae</taxon>
        <taxon>Galloanserae</taxon>
        <taxon>Galliformes</taxon>
        <taxon>Phasianidae</taxon>
        <taxon>Perdicinae</taxon>
        <taxon>Bambusicola</taxon>
    </lineage>
</organism>
<protein>
    <recommendedName>
        <fullName evidence="3">VWFD domain-containing protein</fullName>
    </recommendedName>
</protein>
<gene>
    <name evidence="4" type="ORF">CIB84_017375</name>
</gene>
<dbReference type="PANTHER" id="PTHR11339">
    <property type="entry name" value="EXTRACELLULAR MATRIX GLYCOPROTEIN RELATED"/>
    <property type="match status" value="1"/>
</dbReference>
<dbReference type="Pfam" id="PF00094">
    <property type="entry name" value="VWD"/>
    <property type="match status" value="1"/>
</dbReference>
<dbReference type="Proteomes" id="UP000237246">
    <property type="component" value="Unassembled WGS sequence"/>
</dbReference>
<dbReference type="AlphaFoldDB" id="A0A2P4S448"/>
<feature type="domain" description="VWFD" evidence="3">
    <location>
        <begin position="14"/>
        <end position="105"/>
    </location>
</feature>
<dbReference type="GO" id="GO:0031012">
    <property type="term" value="C:extracellular matrix"/>
    <property type="evidence" value="ECO:0007669"/>
    <property type="project" value="TreeGrafter"/>
</dbReference>
<dbReference type="PROSITE" id="PS51233">
    <property type="entry name" value="VWFD"/>
    <property type="match status" value="1"/>
</dbReference>
<proteinExistence type="predicted"/>
<evidence type="ECO:0000313" key="4">
    <source>
        <dbReference type="EMBL" id="POI18881.1"/>
    </source>
</evidence>
<dbReference type="InterPro" id="IPR050780">
    <property type="entry name" value="Mucin_vWF_Thrombospondin_sf"/>
</dbReference>
<dbReference type="GO" id="GO:0005615">
    <property type="term" value="C:extracellular space"/>
    <property type="evidence" value="ECO:0007669"/>
    <property type="project" value="TreeGrafter"/>
</dbReference>
<name>A0A2P4S448_BAMTH</name>
<accession>A0A2P4S448</accession>
<reference evidence="4 5" key="1">
    <citation type="submission" date="2018-01" db="EMBL/GenBank/DDBJ databases">
        <title>Comparison of the Chinese Bamboo Partridge and Red Junglefowl genome sequences highlights the importance of demography in genome evolution.</title>
        <authorList>
            <person name="Tiley G.P."/>
            <person name="Kimball R.T."/>
            <person name="Braun E.L."/>
            <person name="Burleigh J.G."/>
        </authorList>
    </citation>
    <scope>NUCLEOTIDE SEQUENCE [LARGE SCALE GENOMIC DNA]</scope>
    <source>
        <strain evidence="4">RTK389</strain>
        <tissue evidence="4">Blood</tissue>
    </source>
</reference>
<sequence length="105" mass="11690">MVEGGPACVQETFSTCWVIGGPHYKTFDGKIFDFMGTCTYTLSKVCNEAANLPFFTVEVKNSLRGNAKSPYIDAVTVQAYNITVVMLRSENGFVRVCEEENNQEM</sequence>
<dbReference type="EMBL" id="PPHD01114574">
    <property type="protein sequence ID" value="POI18881.1"/>
    <property type="molecule type" value="Genomic_DNA"/>
</dbReference>
<comment type="caution">
    <text evidence="4">The sequence shown here is derived from an EMBL/GenBank/DDBJ whole genome shotgun (WGS) entry which is preliminary data.</text>
</comment>
<evidence type="ECO:0000256" key="1">
    <source>
        <dbReference type="ARBA" id="ARBA00023157"/>
    </source>
</evidence>
<evidence type="ECO:0000313" key="5">
    <source>
        <dbReference type="Proteomes" id="UP000237246"/>
    </source>
</evidence>
<evidence type="ECO:0000259" key="3">
    <source>
        <dbReference type="PROSITE" id="PS51233"/>
    </source>
</evidence>
<dbReference type="PANTHER" id="PTHR11339:SF374">
    <property type="entry name" value="ZONADHESIN"/>
    <property type="match status" value="1"/>
</dbReference>
<evidence type="ECO:0000256" key="2">
    <source>
        <dbReference type="ARBA" id="ARBA00023180"/>
    </source>
</evidence>
<keyword evidence="2" id="KW-0325">Glycoprotein</keyword>
<dbReference type="OrthoDB" id="5945029at2759"/>